<feature type="compositionally biased region" description="Basic and acidic residues" evidence="1">
    <location>
        <begin position="386"/>
        <end position="395"/>
    </location>
</feature>
<protein>
    <submittedName>
        <fullName evidence="2">Uncharacterized protein</fullName>
    </submittedName>
</protein>
<dbReference type="AlphaFoldDB" id="B5YNH2"/>
<dbReference type="eggNOG" id="ENOG502QZFE">
    <property type="taxonomic scope" value="Eukaryota"/>
</dbReference>
<feature type="compositionally biased region" description="Low complexity" evidence="1">
    <location>
        <begin position="243"/>
        <end position="261"/>
    </location>
</feature>
<accession>B5YNH2</accession>
<keyword evidence="3" id="KW-1185">Reference proteome</keyword>
<sequence>MARRPSRRANNHLDDSSSSMVSAFGASFSCGEFGANDMDLTEEDYEVMAAEAEAISKHRINKAKAKSTKIDSLLEAEEDDGGDHQKEGLDRWPKHTAGRIISNVTFDGPVEDVPSTLIVKSAAVANAAESDTTTKSITNLSDGDNTPNHTHTSPSRINKQNSNLSTTLEKRFHDSQTTSATSVSTTLCSTEHSYQQNHFKRITSTGSTTSGAATRTTPFDLRDMLDSIWTSNSSCNLASKNNTTGRGTPPSGSESESSDPGCIGQTRGNEITRRTYNKQASRHQSDSPHSPSKTTSVAEMIAYLPLENEKSPSYEGIHRHGTAAKRESEGDCQSVSSRSTAPEYKIDPQIALLASSFVNSFSKGQDGAQPGSDTRNASFTKHEHIMSSETDRTNDHAVSTDGGVSSFSQFEPVFSHPGIRKYERSNTHPNPRSVSAGKLRAEKNVRFGSRSTPQDTSLRYTQMNSTNRSTSNQREMSRSRSSSQQRSYPRRRSTSNTSKDGRIKKYYIGDSLQSDSDFVYESTEEQALQNISQLEVFDYAFVRRSDNSWTYSIVTEVKGDQLYFVLDKNGAKKRISKRNWIRNIRRLNYAECFYSDTSSVR</sequence>
<dbReference type="GeneID" id="7447129"/>
<feature type="region of interest" description="Disordered" evidence="1">
    <location>
        <begin position="128"/>
        <end position="162"/>
    </location>
</feature>
<dbReference type="PaxDb" id="35128-Thaps23546"/>
<gene>
    <name evidence="2" type="ORF">THAPS_23546</name>
</gene>
<feature type="compositionally biased region" description="Polar residues" evidence="1">
    <location>
        <begin position="129"/>
        <end position="162"/>
    </location>
</feature>
<reference evidence="2 3" key="2">
    <citation type="journal article" date="2008" name="Nature">
        <title>The Phaeodactylum genome reveals the evolutionary history of diatom genomes.</title>
        <authorList>
            <person name="Bowler C."/>
            <person name="Allen A.E."/>
            <person name="Badger J.H."/>
            <person name="Grimwood J."/>
            <person name="Jabbari K."/>
            <person name="Kuo A."/>
            <person name="Maheswari U."/>
            <person name="Martens C."/>
            <person name="Maumus F."/>
            <person name="Otillar R.P."/>
            <person name="Rayko E."/>
            <person name="Salamov A."/>
            <person name="Vandepoele K."/>
            <person name="Beszteri B."/>
            <person name="Gruber A."/>
            <person name="Heijde M."/>
            <person name="Katinka M."/>
            <person name="Mock T."/>
            <person name="Valentin K."/>
            <person name="Verret F."/>
            <person name="Berges J.A."/>
            <person name="Brownlee C."/>
            <person name="Cadoret J.P."/>
            <person name="Chiovitti A."/>
            <person name="Choi C.J."/>
            <person name="Coesel S."/>
            <person name="De Martino A."/>
            <person name="Detter J.C."/>
            <person name="Durkin C."/>
            <person name="Falciatore A."/>
            <person name="Fournet J."/>
            <person name="Haruta M."/>
            <person name="Huysman M.J."/>
            <person name="Jenkins B.D."/>
            <person name="Jiroutova K."/>
            <person name="Jorgensen R.E."/>
            <person name="Joubert Y."/>
            <person name="Kaplan A."/>
            <person name="Kroger N."/>
            <person name="Kroth P.G."/>
            <person name="La Roche J."/>
            <person name="Lindquist E."/>
            <person name="Lommer M."/>
            <person name="Martin-Jezequel V."/>
            <person name="Lopez P.J."/>
            <person name="Lucas S."/>
            <person name="Mangogna M."/>
            <person name="McGinnis K."/>
            <person name="Medlin L.K."/>
            <person name="Montsant A."/>
            <person name="Oudot-Le Secq M.P."/>
            <person name="Napoli C."/>
            <person name="Obornik M."/>
            <person name="Parker M.S."/>
            <person name="Petit J.L."/>
            <person name="Porcel B.M."/>
            <person name="Poulsen N."/>
            <person name="Robison M."/>
            <person name="Rychlewski L."/>
            <person name="Rynearson T.A."/>
            <person name="Schmutz J."/>
            <person name="Shapiro H."/>
            <person name="Siaut M."/>
            <person name="Stanley M."/>
            <person name="Sussman M.R."/>
            <person name="Taylor A.R."/>
            <person name="Vardi A."/>
            <person name="von Dassow P."/>
            <person name="Vyverman W."/>
            <person name="Willis A."/>
            <person name="Wyrwicz L.S."/>
            <person name="Rokhsar D.S."/>
            <person name="Weissenbach J."/>
            <person name="Armbrust E.V."/>
            <person name="Green B.R."/>
            <person name="Van de Peer Y."/>
            <person name="Grigoriev I.V."/>
        </authorList>
    </citation>
    <scope>NUCLEOTIDE SEQUENCE [LARGE SCALE GENOMIC DNA]</scope>
    <source>
        <strain evidence="2 3">CCMP1335</strain>
    </source>
</reference>
<feature type="region of interest" description="Disordered" evidence="1">
    <location>
        <begin position="311"/>
        <end position="341"/>
    </location>
</feature>
<feature type="compositionally biased region" description="Polar residues" evidence="1">
    <location>
        <begin position="331"/>
        <end position="340"/>
    </location>
</feature>
<feature type="region of interest" description="Disordered" evidence="1">
    <location>
        <begin position="1"/>
        <end position="20"/>
    </location>
</feature>
<dbReference type="InParanoid" id="B5YNH2"/>
<feature type="region of interest" description="Disordered" evidence="1">
    <location>
        <begin position="233"/>
        <end position="268"/>
    </location>
</feature>
<dbReference type="HOGENOM" id="CLU_454581_0_0_1"/>
<dbReference type="PROSITE" id="PS51257">
    <property type="entry name" value="PROKAR_LIPOPROTEIN"/>
    <property type="match status" value="1"/>
</dbReference>
<feature type="region of interest" description="Disordered" evidence="1">
    <location>
        <begin position="386"/>
        <end position="502"/>
    </location>
</feature>
<evidence type="ECO:0000313" key="2">
    <source>
        <dbReference type="EMBL" id="ACI64630.1"/>
    </source>
</evidence>
<organism evidence="2 3">
    <name type="scientific">Thalassiosira pseudonana</name>
    <name type="common">Marine diatom</name>
    <name type="synonym">Cyclotella nana</name>
    <dbReference type="NCBI Taxonomy" id="35128"/>
    <lineage>
        <taxon>Eukaryota</taxon>
        <taxon>Sar</taxon>
        <taxon>Stramenopiles</taxon>
        <taxon>Ochrophyta</taxon>
        <taxon>Bacillariophyta</taxon>
        <taxon>Coscinodiscophyceae</taxon>
        <taxon>Thalassiosirophycidae</taxon>
        <taxon>Thalassiosirales</taxon>
        <taxon>Thalassiosiraceae</taxon>
        <taxon>Thalassiosira</taxon>
    </lineage>
</organism>
<name>B5YNH2_THAPS</name>
<evidence type="ECO:0000313" key="3">
    <source>
        <dbReference type="Proteomes" id="UP000001449"/>
    </source>
</evidence>
<feature type="region of interest" description="Disordered" evidence="1">
    <location>
        <begin position="276"/>
        <end position="295"/>
    </location>
</feature>
<dbReference type="KEGG" id="tps:THAPS_23546"/>
<reference evidence="2 3" key="1">
    <citation type="journal article" date="2004" name="Science">
        <title>The genome of the diatom Thalassiosira pseudonana: ecology, evolution, and metabolism.</title>
        <authorList>
            <person name="Armbrust E.V."/>
            <person name="Berges J.A."/>
            <person name="Bowler C."/>
            <person name="Green B.R."/>
            <person name="Martinez D."/>
            <person name="Putnam N.H."/>
            <person name="Zhou S."/>
            <person name="Allen A.E."/>
            <person name="Apt K.E."/>
            <person name="Bechner M."/>
            <person name="Brzezinski M.A."/>
            <person name="Chaal B.K."/>
            <person name="Chiovitti A."/>
            <person name="Davis A.K."/>
            <person name="Demarest M.S."/>
            <person name="Detter J.C."/>
            <person name="Glavina T."/>
            <person name="Goodstein D."/>
            <person name="Hadi M.Z."/>
            <person name="Hellsten U."/>
            <person name="Hildebrand M."/>
            <person name="Jenkins B.D."/>
            <person name="Jurka J."/>
            <person name="Kapitonov V.V."/>
            <person name="Kroger N."/>
            <person name="Lau W.W."/>
            <person name="Lane T.W."/>
            <person name="Larimer F.W."/>
            <person name="Lippmeier J.C."/>
            <person name="Lucas S."/>
            <person name="Medina M."/>
            <person name="Montsant A."/>
            <person name="Obornik M."/>
            <person name="Parker M.S."/>
            <person name="Palenik B."/>
            <person name="Pazour G.J."/>
            <person name="Richardson P.M."/>
            <person name="Rynearson T.A."/>
            <person name="Saito M.A."/>
            <person name="Schwartz D.C."/>
            <person name="Thamatrakoln K."/>
            <person name="Valentin K."/>
            <person name="Vardi A."/>
            <person name="Wilkerson F.P."/>
            <person name="Rokhsar D.S."/>
        </authorList>
    </citation>
    <scope>NUCLEOTIDE SEQUENCE [LARGE SCALE GENOMIC DNA]</scope>
    <source>
        <strain evidence="2 3">CCMP1335</strain>
    </source>
</reference>
<feature type="compositionally biased region" description="Polar residues" evidence="1">
    <location>
        <begin position="233"/>
        <end position="242"/>
    </location>
</feature>
<proteinExistence type="predicted"/>
<dbReference type="EMBL" id="CP001160">
    <property type="protein sequence ID" value="ACI64630.1"/>
    <property type="molecule type" value="Genomic_DNA"/>
</dbReference>
<feature type="compositionally biased region" description="Basic residues" evidence="1">
    <location>
        <begin position="1"/>
        <end position="10"/>
    </location>
</feature>
<feature type="compositionally biased region" description="Basic and acidic residues" evidence="1">
    <location>
        <begin position="311"/>
        <end position="329"/>
    </location>
</feature>
<dbReference type="Proteomes" id="UP000001449">
    <property type="component" value="Chromosome 7"/>
</dbReference>
<evidence type="ECO:0000256" key="1">
    <source>
        <dbReference type="SAM" id="MobiDB-lite"/>
    </source>
</evidence>
<feature type="compositionally biased region" description="Low complexity" evidence="1">
    <location>
        <begin position="471"/>
        <end position="487"/>
    </location>
</feature>
<feature type="compositionally biased region" description="Polar residues" evidence="1">
    <location>
        <begin position="449"/>
        <end position="470"/>
    </location>
</feature>
<dbReference type="RefSeq" id="XP_002295913.1">
    <property type="nucleotide sequence ID" value="XM_002295877.1"/>
</dbReference>